<dbReference type="Proteomes" id="UP001144096">
    <property type="component" value="Unassembled WGS sequence"/>
</dbReference>
<dbReference type="AlphaFoldDB" id="A0A9X2NIP1"/>
<comment type="caution">
    <text evidence="1">The sequence shown here is derived from an EMBL/GenBank/DDBJ whole genome shotgun (WGS) entry which is preliminary data.</text>
</comment>
<name>A0A9X2NIP1_9PSEU</name>
<evidence type="ECO:0000313" key="1">
    <source>
        <dbReference type="EMBL" id="MCR6487339.1"/>
    </source>
</evidence>
<proteinExistence type="predicted"/>
<reference evidence="1" key="1">
    <citation type="submission" date="2022-06" db="EMBL/GenBank/DDBJ databases">
        <title>Amycolatopsis iheyaensis sp. nov., a new species of the genus Amycolatopsis isolated from soil in Iheya island, Japan.</title>
        <authorList>
            <person name="Ngamcharungchit C."/>
            <person name="Kanto H."/>
            <person name="Take A."/>
            <person name="Intra B."/>
            <person name="Matsumoto A."/>
            <person name="Panbangred W."/>
            <person name="Inahashi Y."/>
        </authorList>
    </citation>
    <scope>NUCLEOTIDE SEQUENCE</scope>
    <source>
        <strain evidence="1">OK19-0408</strain>
    </source>
</reference>
<accession>A0A9X2NIP1</accession>
<evidence type="ECO:0000313" key="2">
    <source>
        <dbReference type="Proteomes" id="UP001144096"/>
    </source>
</evidence>
<dbReference type="EMBL" id="JAMXQV010000018">
    <property type="protein sequence ID" value="MCR6487339.1"/>
    <property type="molecule type" value="Genomic_DNA"/>
</dbReference>
<sequence>MRGLLEFPQIVFREDDLLESVLWCLAWLERHKIEGGWPEVAGINDASIHQTTLAVLALSRLRDSLLDFGSEYEVHGSTTVGSVLERVRELIAHGVRGYLYHRRRDGSWGWRTYVDTASSPSKTSLCLLATSAAIDGNSDQHSSINGDSHFEVGGVTSGVESLQLREVIAGATQWLLRNHVRWETLIEDDKDVQGTSWNHMAYALCVHAALEGGANPYDSRLKSAWSYMGSLWDAESKIWAERGVSGRNPTIRASYYTVCAYEQARVRLSDISMEEQSGVARSARSNNVDDGVKVTSVRAEGNEKIVVETVTGDRYECVATGKLLKLIQLLLSDPRKPHSRQQLAREMAISVNSVPKYVQRLNDRITDASDGRVVQLIRSKESPEGRGYQILD</sequence>
<gene>
    <name evidence="1" type="ORF">M8542_31370</name>
</gene>
<organism evidence="1 2">
    <name type="scientific">Amycolatopsis iheyensis</name>
    <dbReference type="NCBI Taxonomy" id="2945988"/>
    <lineage>
        <taxon>Bacteria</taxon>
        <taxon>Bacillati</taxon>
        <taxon>Actinomycetota</taxon>
        <taxon>Actinomycetes</taxon>
        <taxon>Pseudonocardiales</taxon>
        <taxon>Pseudonocardiaceae</taxon>
        <taxon>Amycolatopsis</taxon>
    </lineage>
</organism>
<dbReference type="Gene3D" id="1.50.10.20">
    <property type="match status" value="1"/>
</dbReference>
<keyword evidence="2" id="KW-1185">Reference proteome</keyword>
<protein>
    <submittedName>
        <fullName evidence="1">Uncharacterized protein</fullName>
    </submittedName>
</protein>